<keyword evidence="2" id="KW-0813">Transport</keyword>
<keyword evidence="4 6" id="KW-1133">Transmembrane helix</keyword>
<dbReference type="EMBL" id="MU853813">
    <property type="protein sequence ID" value="KAK3939309.1"/>
    <property type="molecule type" value="Genomic_DNA"/>
</dbReference>
<keyword evidence="8" id="KW-1185">Reference proteome</keyword>
<comment type="subcellular location">
    <subcellularLocation>
        <location evidence="1">Membrane</location>
        <topology evidence="1">Multi-pass membrane protein</topology>
    </subcellularLocation>
</comment>
<dbReference type="AlphaFoldDB" id="A0AAN6N582"/>
<keyword evidence="3 6" id="KW-0812">Transmembrane</keyword>
<dbReference type="Proteomes" id="UP001303473">
    <property type="component" value="Unassembled WGS sequence"/>
</dbReference>
<keyword evidence="5 6" id="KW-0472">Membrane</keyword>
<feature type="transmembrane region" description="Helical" evidence="6">
    <location>
        <begin position="112"/>
        <end position="134"/>
    </location>
</feature>
<evidence type="ECO:0000256" key="6">
    <source>
        <dbReference type="SAM" id="Phobius"/>
    </source>
</evidence>
<gene>
    <name evidence="7" type="ORF">QBC46DRAFT_263506</name>
</gene>
<evidence type="ECO:0000256" key="3">
    <source>
        <dbReference type="ARBA" id="ARBA00022692"/>
    </source>
</evidence>
<evidence type="ECO:0000256" key="4">
    <source>
        <dbReference type="ARBA" id="ARBA00022989"/>
    </source>
</evidence>
<sequence length="219" mass="23620">MRRWKERGDAAANCIDVYDLDYLQAGLIYLPSGVGGAMASYSTGKFLDRTIKKFAARQGLKDGKYTRGDDISDFPIEEARFVGIYTLVILSALGTVGYGISLLYRTHIAVPLVMQFISGAATSSIFTLCGTLLTDLNPKASATVQASYNLVRCLAASAAIACQQPLADAVGLGWCFGIFGTIMLCAGPLAMVLQKKGMGWRRQKQESLEAKMPRADVKV</sequence>
<accession>A0AAN6N582</accession>
<dbReference type="PANTHER" id="PTHR23502">
    <property type="entry name" value="MAJOR FACILITATOR SUPERFAMILY"/>
    <property type="match status" value="1"/>
</dbReference>
<dbReference type="GO" id="GO:0005886">
    <property type="term" value="C:plasma membrane"/>
    <property type="evidence" value="ECO:0007669"/>
    <property type="project" value="TreeGrafter"/>
</dbReference>
<feature type="transmembrane region" description="Helical" evidence="6">
    <location>
        <begin position="81"/>
        <end position="100"/>
    </location>
</feature>
<organism evidence="7 8">
    <name type="scientific">Diplogelasinospora grovesii</name>
    <dbReference type="NCBI Taxonomy" id="303347"/>
    <lineage>
        <taxon>Eukaryota</taxon>
        <taxon>Fungi</taxon>
        <taxon>Dikarya</taxon>
        <taxon>Ascomycota</taxon>
        <taxon>Pezizomycotina</taxon>
        <taxon>Sordariomycetes</taxon>
        <taxon>Sordariomycetidae</taxon>
        <taxon>Sordariales</taxon>
        <taxon>Diplogelasinosporaceae</taxon>
        <taxon>Diplogelasinospora</taxon>
    </lineage>
</organism>
<evidence type="ECO:0000256" key="1">
    <source>
        <dbReference type="ARBA" id="ARBA00004141"/>
    </source>
</evidence>
<evidence type="ECO:0000256" key="2">
    <source>
        <dbReference type="ARBA" id="ARBA00022448"/>
    </source>
</evidence>
<evidence type="ECO:0000256" key="5">
    <source>
        <dbReference type="ARBA" id="ARBA00023136"/>
    </source>
</evidence>
<name>A0AAN6N582_9PEZI</name>
<comment type="caution">
    <text evidence="7">The sequence shown here is derived from an EMBL/GenBank/DDBJ whole genome shotgun (WGS) entry which is preliminary data.</text>
</comment>
<feature type="transmembrane region" description="Helical" evidence="6">
    <location>
        <begin position="172"/>
        <end position="193"/>
    </location>
</feature>
<dbReference type="InterPro" id="IPR036259">
    <property type="entry name" value="MFS_trans_sf"/>
</dbReference>
<dbReference type="PANTHER" id="PTHR23502:SF51">
    <property type="entry name" value="QUINIDINE RESISTANCE PROTEIN 1-RELATED"/>
    <property type="match status" value="1"/>
</dbReference>
<dbReference type="GO" id="GO:0022857">
    <property type="term" value="F:transmembrane transporter activity"/>
    <property type="evidence" value="ECO:0007669"/>
    <property type="project" value="TreeGrafter"/>
</dbReference>
<evidence type="ECO:0000313" key="7">
    <source>
        <dbReference type="EMBL" id="KAK3939309.1"/>
    </source>
</evidence>
<dbReference type="SUPFAM" id="SSF103473">
    <property type="entry name" value="MFS general substrate transporter"/>
    <property type="match status" value="1"/>
</dbReference>
<proteinExistence type="predicted"/>
<reference evidence="8" key="1">
    <citation type="journal article" date="2023" name="Mol. Phylogenet. Evol.">
        <title>Genome-scale phylogeny and comparative genomics of the fungal order Sordariales.</title>
        <authorList>
            <person name="Hensen N."/>
            <person name="Bonometti L."/>
            <person name="Westerberg I."/>
            <person name="Brannstrom I.O."/>
            <person name="Guillou S."/>
            <person name="Cros-Aarteil S."/>
            <person name="Calhoun S."/>
            <person name="Haridas S."/>
            <person name="Kuo A."/>
            <person name="Mondo S."/>
            <person name="Pangilinan J."/>
            <person name="Riley R."/>
            <person name="LaButti K."/>
            <person name="Andreopoulos B."/>
            <person name="Lipzen A."/>
            <person name="Chen C."/>
            <person name="Yan M."/>
            <person name="Daum C."/>
            <person name="Ng V."/>
            <person name="Clum A."/>
            <person name="Steindorff A."/>
            <person name="Ohm R.A."/>
            <person name="Martin F."/>
            <person name="Silar P."/>
            <person name="Natvig D.O."/>
            <person name="Lalanne C."/>
            <person name="Gautier V."/>
            <person name="Ament-Velasquez S.L."/>
            <person name="Kruys A."/>
            <person name="Hutchinson M.I."/>
            <person name="Powell A.J."/>
            <person name="Barry K."/>
            <person name="Miller A.N."/>
            <person name="Grigoriev I.V."/>
            <person name="Debuchy R."/>
            <person name="Gladieux P."/>
            <person name="Hiltunen Thoren M."/>
            <person name="Johannesson H."/>
        </authorList>
    </citation>
    <scope>NUCLEOTIDE SEQUENCE [LARGE SCALE GENOMIC DNA]</scope>
    <source>
        <strain evidence="8">CBS 340.73</strain>
    </source>
</reference>
<dbReference type="Gene3D" id="1.20.1250.20">
    <property type="entry name" value="MFS general substrate transporter like domains"/>
    <property type="match status" value="1"/>
</dbReference>
<evidence type="ECO:0000313" key="8">
    <source>
        <dbReference type="Proteomes" id="UP001303473"/>
    </source>
</evidence>
<protein>
    <submittedName>
        <fullName evidence="7">Major facilitator superfamily domain-containing protein</fullName>
    </submittedName>
</protein>